<reference evidence="1 2" key="1">
    <citation type="submission" date="2016-08" db="EMBL/GenBank/DDBJ databases">
        <title>Genome sequence of Clavibacter michiganensis spp strain CFBP8017.</title>
        <authorList>
            <person name="Thapa S.P."/>
            <person name="Coaker G."/>
            <person name="Jacques M.-A."/>
        </authorList>
    </citation>
    <scope>NUCLEOTIDE SEQUENCE [LARGE SCALE GENOMIC DNA]</scope>
    <source>
        <strain evidence="1">CFBP8017</strain>
    </source>
</reference>
<organism evidence="1 2">
    <name type="scientific">Clavibacter michiganensis</name>
    <dbReference type="NCBI Taxonomy" id="28447"/>
    <lineage>
        <taxon>Bacteria</taxon>
        <taxon>Bacillati</taxon>
        <taxon>Actinomycetota</taxon>
        <taxon>Actinomycetes</taxon>
        <taxon>Micrococcales</taxon>
        <taxon>Microbacteriaceae</taxon>
        <taxon>Clavibacter</taxon>
    </lineage>
</organism>
<evidence type="ECO:0000313" key="2">
    <source>
        <dbReference type="Proteomes" id="UP000195011"/>
    </source>
</evidence>
<protein>
    <submittedName>
        <fullName evidence="1">Uncharacterized protein</fullName>
    </submittedName>
</protein>
<comment type="caution">
    <text evidence="1">The sequence shown here is derived from an EMBL/GenBank/DDBJ whole genome shotgun (WGS) entry which is preliminary data.</text>
</comment>
<accession>A0A251Y1R1</accession>
<dbReference type="Proteomes" id="UP000195011">
    <property type="component" value="Unassembled WGS sequence"/>
</dbReference>
<gene>
    <name evidence="1" type="ORF">BFL36_14715</name>
</gene>
<sequence>MVAVAGNAEGRQRGPRPLAWEVGDMVWTCAIDTIGMQFHYPAEAGDADQGPG</sequence>
<dbReference type="EMBL" id="MDJY01000062">
    <property type="protein sequence ID" value="OUE18237.1"/>
    <property type="molecule type" value="Genomic_DNA"/>
</dbReference>
<name>A0A251Y1R1_9MICO</name>
<dbReference type="RefSeq" id="WP_190318736.1">
    <property type="nucleotide sequence ID" value="NZ_MDJY01000062.1"/>
</dbReference>
<dbReference type="AlphaFoldDB" id="A0A251Y1R1"/>
<evidence type="ECO:0000313" key="1">
    <source>
        <dbReference type="EMBL" id="OUE18237.1"/>
    </source>
</evidence>
<proteinExistence type="predicted"/>